<dbReference type="PANTHER" id="PTHR48013:SF11">
    <property type="entry name" value="LICORNE"/>
    <property type="match status" value="1"/>
</dbReference>
<keyword evidence="4 11" id="KW-0418">Kinase</keyword>
<feature type="binding site" evidence="8">
    <location>
        <position position="111"/>
    </location>
    <ligand>
        <name>ATP</name>
        <dbReference type="ChEBI" id="CHEBI:30616"/>
    </ligand>
</feature>
<dbReference type="SMART" id="SM00220">
    <property type="entry name" value="S_TKc"/>
    <property type="match status" value="1"/>
</dbReference>
<gene>
    <name evidence="11" type="primary">map2k6</name>
    <name evidence="11" type="ORF">g.19990</name>
</gene>
<evidence type="ECO:0000313" key="11">
    <source>
        <dbReference type="EMBL" id="MDE48338.1"/>
    </source>
</evidence>
<evidence type="ECO:0000256" key="2">
    <source>
        <dbReference type="ARBA" id="ARBA00022679"/>
    </source>
</evidence>
<dbReference type="FunFam" id="3.30.200.20:FF:000040">
    <property type="entry name" value="Dual specificity mitogen-activated protein kinase kinase"/>
    <property type="match status" value="1"/>
</dbReference>
<dbReference type="AlphaFoldDB" id="A0A6G1SD55"/>
<proteinExistence type="inferred from homology"/>
<dbReference type="Gene3D" id="1.10.510.10">
    <property type="entry name" value="Transferase(Phosphotransferase) domain 1"/>
    <property type="match status" value="1"/>
</dbReference>
<dbReference type="InterPro" id="IPR001245">
    <property type="entry name" value="Ser-Thr/Tyr_kinase_cat_dom"/>
</dbReference>
<protein>
    <recommendedName>
        <fullName evidence="7">mitogen-activated protein kinase kinase</fullName>
        <ecNumber evidence="7">2.7.12.2</ecNumber>
    </recommendedName>
</protein>
<dbReference type="PROSITE" id="PS50011">
    <property type="entry name" value="PROTEIN_KINASE_DOM"/>
    <property type="match status" value="1"/>
</dbReference>
<dbReference type="SUPFAM" id="SSF56112">
    <property type="entry name" value="Protein kinase-like (PK-like)"/>
    <property type="match status" value="1"/>
</dbReference>
<evidence type="ECO:0000256" key="6">
    <source>
        <dbReference type="ARBA" id="ARBA00038035"/>
    </source>
</evidence>
<dbReference type="GO" id="GO:0010508">
    <property type="term" value="P:positive regulation of autophagy"/>
    <property type="evidence" value="ECO:0007669"/>
    <property type="project" value="UniProtKB-ARBA"/>
</dbReference>
<dbReference type="PROSITE" id="PS00108">
    <property type="entry name" value="PROTEIN_KINASE_ST"/>
    <property type="match status" value="1"/>
</dbReference>
<evidence type="ECO:0000256" key="7">
    <source>
        <dbReference type="ARBA" id="ARBA00038999"/>
    </source>
</evidence>
<evidence type="ECO:0000256" key="5">
    <source>
        <dbReference type="ARBA" id="ARBA00022840"/>
    </source>
</evidence>
<sequence length="402" mass="45158">MSNLTNKKRPPKLSFTDQSAIAPSGVGLQYSELGQQQDAIPVGTQDQAANVAGSTSDSHNLDSSVRVRFDGHDDILISPSSLTVTKQLGRGQYGVVEEVRHEGSGFRLAVKRVALRPGDDNERTRLLMDVDILVKSTECKNIIKFYGALLWEGDLWVLMELMDCSLYKFYRLAHRKAETPVNNATDARKQFKTTPLGPCTHVGDNVELGNCDLCNPIPERVLGRMAADIVNALSYLYSIKVIHRDVKPSNILINRIGIIKLCDFGISGYLVNSVARTYEAGCRPYMAPERIDPPRDRTGYDIKSDVWSFGITMLEIATGRYPYQNARDFFEQLKSICTDEPPKLTKGRFTATFEDFIGQCLRKDYQTRPKYDSIETHPFILSNRNLDISEFTEKVLSNEVKA</sequence>
<dbReference type="GO" id="GO:0004674">
    <property type="term" value="F:protein serine/threonine kinase activity"/>
    <property type="evidence" value="ECO:0007669"/>
    <property type="project" value="UniProtKB-KW"/>
</dbReference>
<keyword evidence="2" id="KW-0808">Transferase</keyword>
<dbReference type="Pfam" id="PF07714">
    <property type="entry name" value="PK_Tyr_Ser-Thr"/>
    <property type="match status" value="1"/>
</dbReference>
<keyword evidence="5 8" id="KW-0067">ATP-binding</keyword>
<dbReference type="PROSITE" id="PS00107">
    <property type="entry name" value="PROTEIN_KINASE_ATP"/>
    <property type="match status" value="1"/>
</dbReference>
<accession>A0A6G1SD55</accession>
<name>A0A6G1SD55_9ACAR</name>
<reference evidence="11" key="1">
    <citation type="submission" date="2018-10" db="EMBL/GenBank/DDBJ databases">
        <title>Transcriptome assembly of Aceria tosichella (Wheat curl mite) Type 2.</title>
        <authorList>
            <person name="Scully E.D."/>
            <person name="Geib S.M."/>
            <person name="Palmer N.A."/>
            <person name="Gupta A.K."/>
            <person name="Sarath G."/>
            <person name="Tatineni S."/>
        </authorList>
    </citation>
    <scope>NUCLEOTIDE SEQUENCE</scope>
    <source>
        <strain evidence="11">LincolnNE</strain>
    </source>
</reference>
<organism evidence="11">
    <name type="scientific">Aceria tosichella</name>
    <name type="common">wheat curl mite</name>
    <dbReference type="NCBI Taxonomy" id="561515"/>
    <lineage>
        <taxon>Eukaryota</taxon>
        <taxon>Metazoa</taxon>
        <taxon>Ecdysozoa</taxon>
        <taxon>Arthropoda</taxon>
        <taxon>Chelicerata</taxon>
        <taxon>Arachnida</taxon>
        <taxon>Acari</taxon>
        <taxon>Acariformes</taxon>
        <taxon>Trombidiformes</taxon>
        <taxon>Prostigmata</taxon>
        <taxon>Eupodina</taxon>
        <taxon>Eriophyoidea</taxon>
        <taxon>Eriophyidae</taxon>
        <taxon>Eriophyinae</taxon>
        <taxon>Aceriini</taxon>
        <taxon>Aceria</taxon>
    </lineage>
</organism>
<feature type="domain" description="Protein kinase" evidence="10">
    <location>
        <begin position="82"/>
        <end position="380"/>
    </location>
</feature>
<dbReference type="GO" id="GO:0051403">
    <property type="term" value="P:stress-activated MAPK cascade"/>
    <property type="evidence" value="ECO:0007669"/>
    <property type="project" value="TreeGrafter"/>
</dbReference>
<dbReference type="PANTHER" id="PTHR48013">
    <property type="entry name" value="DUAL SPECIFICITY MITOGEN-ACTIVATED PROTEIN KINASE KINASE 5-RELATED"/>
    <property type="match status" value="1"/>
</dbReference>
<dbReference type="InterPro" id="IPR011009">
    <property type="entry name" value="Kinase-like_dom_sf"/>
</dbReference>
<evidence type="ECO:0000256" key="3">
    <source>
        <dbReference type="ARBA" id="ARBA00022741"/>
    </source>
</evidence>
<evidence type="ECO:0000259" key="10">
    <source>
        <dbReference type="PROSITE" id="PS50011"/>
    </source>
</evidence>
<dbReference type="GO" id="GO:0043068">
    <property type="term" value="P:positive regulation of programmed cell death"/>
    <property type="evidence" value="ECO:0007669"/>
    <property type="project" value="UniProtKB-ARBA"/>
</dbReference>
<dbReference type="InterPro" id="IPR017441">
    <property type="entry name" value="Protein_kinase_ATP_BS"/>
</dbReference>
<dbReference type="EC" id="2.7.12.2" evidence="7"/>
<dbReference type="EMBL" id="GGYP01003567">
    <property type="protein sequence ID" value="MDE48338.1"/>
    <property type="molecule type" value="Transcribed_RNA"/>
</dbReference>
<dbReference type="Gene3D" id="3.30.200.20">
    <property type="entry name" value="Phosphorylase Kinase, domain 1"/>
    <property type="match status" value="1"/>
</dbReference>
<evidence type="ECO:0000256" key="8">
    <source>
        <dbReference type="PROSITE-ProRule" id="PRU10141"/>
    </source>
</evidence>
<keyword evidence="1 9" id="KW-0723">Serine/threonine-protein kinase</keyword>
<evidence type="ECO:0000256" key="1">
    <source>
        <dbReference type="ARBA" id="ARBA00022527"/>
    </source>
</evidence>
<dbReference type="InterPro" id="IPR008271">
    <property type="entry name" value="Ser/Thr_kinase_AS"/>
</dbReference>
<dbReference type="GO" id="GO:0004708">
    <property type="term" value="F:MAP kinase kinase activity"/>
    <property type="evidence" value="ECO:0007669"/>
    <property type="project" value="UniProtKB-EC"/>
</dbReference>
<evidence type="ECO:0000256" key="9">
    <source>
        <dbReference type="RuleBase" id="RU000304"/>
    </source>
</evidence>
<dbReference type="GO" id="GO:0005524">
    <property type="term" value="F:ATP binding"/>
    <property type="evidence" value="ECO:0007669"/>
    <property type="project" value="UniProtKB-UniRule"/>
</dbReference>
<comment type="similarity">
    <text evidence="6">Belongs to the protein kinase superfamily. STE Ser/Thr protein kinase family. MAP kinase kinase subfamily.</text>
</comment>
<keyword evidence="3 8" id="KW-0547">Nucleotide-binding</keyword>
<evidence type="ECO:0000256" key="4">
    <source>
        <dbReference type="ARBA" id="ARBA00022777"/>
    </source>
</evidence>
<dbReference type="InterPro" id="IPR000719">
    <property type="entry name" value="Prot_kinase_dom"/>
</dbReference>